<dbReference type="Gene3D" id="3.10.10.10">
    <property type="entry name" value="HIV Type 1 Reverse Transcriptase, subunit A, domain 1"/>
    <property type="match status" value="1"/>
</dbReference>
<dbReference type="EMBL" id="SSTD01008812">
    <property type="protein sequence ID" value="TYK14881.1"/>
    <property type="molecule type" value="Genomic_DNA"/>
</dbReference>
<dbReference type="AlphaFoldDB" id="A0A5D3CSS0"/>
<reference evidence="3 4" key="1">
    <citation type="submission" date="2019-08" db="EMBL/GenBank/DDBJ databases">
        <title>Draft genome sequences of two oriental melons (Cucumis melo L. var makuwa).</title>
        <authorList>
            <person name="Kwon S.-Y."/>
        </authorList>
    </citation>
    <scope>NUCLEOTIDE SEQUENCE [LARGE SCALE GENOMIC DNA]</scope>
    <source>
        <strain evidence="4">cv. Chang Bougi</strain>
        <strain evidence="3">cv. SW 3</strain>
        <tissue evidence="2">Leaf</tissue>
    </source>
</reference>
<sequence length="265" mass="30369">MTVITSEVARSGVGDAMLAHSKFKKVAMLIFNDTNPYSWYREPLSDRKALKMRLFQQFRSGQRMIFARCGVVGRTLWNRSNPTKPLTETLLKYDDVFEGPEELAPSRGIDHHIHLKEGESPVNVRPYRYAHSQKSKMEKMVVDLLTSGIIRPSASPYSSPVLLEKKKDGEEHLEHLGVVLVVLGESELYANRTKCQFLRRRIEYLGHIIFGEGVEVDPNKIWAVLEWPTPMCIKEVQSLRIIIEDLYRIRKYGCSTDATVKKGAY</sequence>
<dbReference type="InterPro" id="IPR050951">
    <property type="entry name" value="Retrovirus_Pol_polyprotein"/>
</dbReference>
<evidence type="ECO:0000313" key="4">
    <source>
        <dbReference type="Proteomes" id="UP000321947"/>
    </source>
</evidence>
<dbReference type="SUPFAM" id="SSF56672">
    <property type="entry name" value="DNA/RNA polymerases"/>
    <property type="match status" value="1"/>
</dbReference>
<dbReference type="Proteomes" id="UP000321393">
    <property type="component" value="Unassembled WGS sequence"/>
</dbReference>
<evidence type="ECO:0000313" key="3">
    <source>
        <dbReference type="Proteomes" id="UP000321393"/>
    </source>
</evidence>
<gene>
    <name evidence="2" type="ORF">E5676_scaffold2047G00120</name>
    <name evidence="1" type="ORF">E6C27_scaffold84G001910</name>
</gene>
<dbReference type="EMBL" id="SSTE01018486">
    <property type="protein sequence ID" value="KAA0039092.1"/>
    <property type="molecule type" value="Genomic_DNA"/>
</dbReference>
<dbReference type="InterPro" id="IPR043502">
    <property type="entry name" value="DNA/RNA_pol_sf"/>
</dbReference>
<dbReference type="Gene3D" id="3.30.70.270">
    <property type="match status" value="1"/>
</dbReference>
<organism evidence="2 4">
    <name type="scientific">Cucumis melo var. makuwa</name>
    <name type="common">Oriental melon</name>
    <dbReference type="NCBI Taxonomy" id="1194695"/>
    <lineage>
        <taxon>Eukaryota</taxon>
        <taxon>Viridiplantae</taxon>
        <taxon>Streptophyta</taxon>
        <taxon>Embryophyta</taxon>
        <taxon>Tracheophyta</taxon>
        <taxon>Spermatophyta</taxon>
        <taxon>Magnoliopsida</taxon>
        <taxon>eudicotyledons</taxon>
        <taxon>Gunneridae</taxon>
        <taxon>Pentapetalae</taxon>
        <taxon>rosids</taxon>
        <taxon>fabids</taxon>
        <taxon>Cucurbitales</taxon>
        <taxon>Cucurbitaceae</taxon>
        <taxon>Benincaseae</taxon>
        <taxon>Cucumis</taxon>
    </lineage>
</organism>
<dbReference type="InterPro" id="IPR043128">
    <property type="entry name" value="Rev_trsase/Diguanyl_cyclase"/>
</dbReference>
<comment type="caution">
    <text evidence="2">The sequence shown here is derived from an EMBL/GenBank/DDBJ whole genome shotgun (WGS) entry which is preliminary data.</text>
</comment>
<name>A0A5D3CSS0_CUCMM</name>
<dbReference type="Proteomes" id="UP000321947">
    <property type="component" value="Unassembled WGS sequence"/>
</dbReference>
<proteinExistence type="predicted"/>
<protein>
    <submittedName>
        <fullName evidence="2">Retrovirus-related Pol polyprotein from transposon 297 family</fullName>
    </submittedName>
</protein>
<dbReference type="PANTHER" id="PTHR37984:SF5">
    <property type="entry name" value="PROTEIN NYNRIN-LIKE"/>
    <property type="match status" value="1"/>
</dbReference>
<evidence type="ECO:0000313" key="1">
    <source>
        <dbReference type="EMBL" id="KAA0039092.1"/>
    </source>
</evidence>
<dbReference type="PANTHER" id="PTHR37984">
    <property type="entry name" value="PROTEIN CBG26694"/>
    <property type="match status" value="1"/>
</dbReference>
<accession>A0A5D3CSS0</accession>
<dbReference type="OrthoDB" id="1741804at2759"/>
<evidence type="ECO:0000313" key="2">
    <source>
        <dbReference type="EMBL" id="TYK14881.1"/>
    </source>
</evidence>